<reference evidence="3 4" key="1">
    <citation type="submission" date="2018-12" db="EMBL/GenBank/DDBJ databases">
        <title>Complete genome sequence of Iodobacter sp. H11R3.</title>
        <authorList>
            <person name="Bae J.-W."/>
        </authorList>
    </citation>
    <scope>NUCLEOTIDE SEQUENCE [LARGE SCALE GENOMIC DNA]</scope>
    <source>
        <strain evidence="3 4">H11R3</strain>
    </source>
</reference>
<protein>
    <submittedName>
        <fullName evidence="3">Tetratricopeptide repeat protein</fullName>
    </submittedName>
</protein>
<evidence type="ECO:0000313" key="3">
    <source>
        <dbReference type="EMBL" id="AZN36982.1"/>
    </source>
</evidence>
<dbReference type="InterPro" id="IPR001789">
    <property type="entry name" value="Sig_transdc_resp-reg_receiver"/>
</dbReference>
<proteinExistence type="predicted"/>
<comment type="caution">
    <text evidence="1">Lacks conserved residue(s) required for the propagation of feature annotation.</text>
</comment>
<name>A0A3S8ZU32_9NEIS</name>
<dbReference type="GO" id="GO:0000160">
    <property type="term" value="P:phosphorelay signal transduction system"/>
    <property type="evidence" value="ECO:0007669"/>
    <property type="project" value="InterPro"/>
</dbReference>
<dbReference type="SMART" id="SM00448">
    <property type="entry name" value="REC"/>
    <property type="match status" value="1"/>
</dbReference>
<dbReference type="AlphaFoldDB" id="A0A3S8ZU32"/>
<dbReference type="RefSeq" id="WP_125974185.1">
    <property type="nucleotide sequence ID" value="NZ_CP034433.1"/>
</dbReference>
<evidence type="ECO:0000256" key="1">
    <source>
        <dbReference type="PROSITE-ProRule" id="PRU00169"/>
    </source>
</evidence>
<gene>
    <name evidence="3" type="ORF">EJO50_11090</name>
</gene>
<dbReference type="Gene3D" id="1.25.40.10">
    <property type="entry name" value="Tetratricopeptide repeat domain"/>
    <property type="match status" value="1"/>
</dbReference>
<feature type="domain" description="Response regulatory" evidence="2">
    <location>
        <begin position="1"/>
        <end position="119"/>
    </location>
</feature>
<dbReference type="PROSITE" id="PS50110">
    <property type="entry name" value="RESPONSE_REGULATORY"/>
    <property type="match status" value="1"/>
</dbReference>
<dbReference type="OrthoDB" id="7298659at2"/>
<dbReference type="EMBL" id="CP034433">
    <property type="protein sequence ID" value="AZN36982.1"/>
    <property type="molecule type" value="Genomic_DNA"/>
</dbReference>
<dbReference type="PANTHER" id="PTHR43228">
    <property type="entry name" value="TWO-COMPONENT RESPONSE REGULATOR"/>
    <property type="match status" value="1"/>
</dbReference>
<dbReference type="Proteomes" id="UP000282438">
    <property type="component" value="Chromosome"/>
</dbReference>
<keyword evidence="4" id="KW-1185">Reference proteome</keyword>
<dbReference type="Pfam" id="PF13174">
    <property type="entry name" value="TPR_6"/>
    <property type="match status" value="1"/>
</dbReference>
<sequence length="371" mass="41613">MLIIDPIAETRRNISMTLGQYGTSHIDHASNSTEALASMKKLKYELILCEYDLGKGQDGLFLFDEARRLDLLKTSSIFIVISAERQAQKVLGAAEQSPDAILLKPFTGEMLYSRVFSVLQKKIRFKLVDEAIMAHDFLTAIQLCSKAANTRAEYTQDFLRLKIHLLLRISDWVSVRDQCRQLLVEQELPWAKIALGKSLYQLKSYPEALTVFKTIINEHKHSLEAYDWLARTQQAIGEDAAAQETLKQAIHKSPFVASRQRQLGEVALKSGDLATAESALLETVKIARHSFVRNPADYGLLADVQISRGNVSAAKLTVEEIRKDFKDPQVNVLADALDADIYMHQGEPEKAQNQLKTALNQLAQLTLPLLP</sequence>
<evidence type="ECO:0000259" key="2">
    <source>
        <dbReference type="PROSITE" id="PS50110"/>
    </source>
</evidence>
<dbReference type="InterPro" id="IPR019734">
    <property type="entry name" value="TPR_rpt"/>
</dbReference>
<dbReference type="Pfam" id="PF00072">
    <property type="entry name" value="Response_reg"/>
    <property type="match status" value="1"/>
</dbReference>
<dbReference type="Gene3D" id="3.40.50.2300">
    <property type="match status" value="1"/>
</dbReference>
<dbReference type="KEGG" id="iod:EJO50_11090"/>
<organism evidence="3 4">
    <name type="scientific">Iodobacter ciconiae</name>
    <dbReference type="NCBI Taxonomy" id="2496266"/>
    <lineage>
        <taxon>Bacteria</taxon>
        <taxon>Pseudomonadati</taxon>
        <taxon>Pseudomonadota</taxon>
        <taxon>Betaproteobacteria</taxon>
        <taxon>Neisseriales</taxon>
        <taxon>Chitinibacteraceae</taxon>
        <taxon>Iodobacter</taxon>
    </lineage>
</organism>
<evidence type="ECO:0000313" key="4">
    <source>
        <dbReference type="Proteomes" id="UP000282438"/>
    </source>
</evidence>
<dbReference type="PANTHER" id="PTHR43228:SF1">
    <property type="entry name" value="TWO-COMPONENT RESPONSE REGULATOR ARR22"/>
    <property type="match status" value="1"/>
</dbReference>
<accession>A0A3S8ZU32</accession>
<dbReference type="InterPro" id="IPR011990">
    <property type="entry name" value="TPR-like_helical_dom_sf"/>
</dbReference>
<dbReference type="SUPFAM" id="SSF48452">
    <property type="entry name" value="TPR-like"/>
    <property type="match status" value="1"/>
</dbReference>
<dbReference type="InterPro" id="IPR052048">
    <property type="entry name" value="ST_Response_Regulator"/>
</dbReference>